<evidence type="ECO:0008006" key="4">
    <source>
        <dbReference type="Google" id="ProtNLM"/>
    </source>
</evidence>
<dbReference type="InterPro" id="IPR000836">
    <property type="entry name" value="PRTase_dom"/>
</dbReference>
<dbReference type="CDD" id="cd06223">
    <property type="entry name" value="PRTases_typeI"/>
    <property type="match status" value="1"/>
</dbReference>
<evidence type="ECO:0000313" key="3">
    <source>
        <dbReference type="Proteomes" id="UP001228690"/>
    </source>
</evidence>
<name>A0ABY8MM89_9SPIO</name>
<dbReference type="PANTHER" id="PTHR47505">
    <property type="entry name" value="DNA UTILIZATION PROTEIN YHGH"/>
    <property type="match status" value="1"/>
</dbReference>
<dbReference type="SUPFAM" id="SSF53271">
    <property type="entry name" value="PRTase-like"/>
    <property type="match status" value="1"/>
</dbReference>
<dbReference type="InterPro" id="IPR051910">
    <property type="entry name" value="ComF/GntX_DNA_util-trans"/>
</dbReference>
<evidence type="ECO:0000256" key="1">
    <source>
        <dbReference type="ARBA" id="ARBA00008007"/>
    </source>
</evidence>
<gene>
    <name evidence="2" type="ORF">P0082_05410</name>
</gene>
<comment type="similarity">
    <text evidence="1">Belongs to the ComF/GntX family.</text>
</comment>
<dbReference type="RefSeq" id="WP_326928507.1">
    <property type="nucleotide sequence ID" value="NZ_CP123443.1"/>
</dbReference>
<dbReference type="PANTHER" id="PTHR47505:SF1">
    <property type="entry name" value="DNA UTILIZATION PROTEIN YHGH"/>
    <property type="match status" value="1"/>
</dbReference>
<dbReference type="EMBL" id="CP123443">
    <property type="protein sequence ID" value="WGK70298.1"/>
    <property type="molecule type" value="Genomic_DNA"/>
</dbReference>
<protein>
    <recommendedName>
        <fullName evidence="4">ComF family protein</fullName>
    </recommendedName>
</protein>
<proteinExistence type="inferred from homology"/>
<organism evidence="2 3">
    <name type="scientific">Candidatus Haliotispira prima</name>
    <dbReference type="NCBI Taxonomy" id="3034016"/>
    <lineage>
        <taxon>Bacteria</taxon>
        <taxon>Pseudomonadati</taxon>
        <taxon>Spirochaetota</taxon>
        <taxon>Spirochaetia</taxon>
        <taxon>Spirochaetales</taxon>
        <taxon>Spirochaetaceae</taxon>
        <taxon>Candidatus Haliotispira</taxon>
    </lineage>
</organism>
<reference evidence="2 3" key="1">
    <citation type="submission" date="2023-04" db="EMBL/GenBank/DDBJ databases">
        <title>Spirochaete genome identified in red abalone sample constitutes a novel genus.</title>
        <authorList>
            <person name="Sharma S.P."/>
            <person name="Purcell C.M."/>
            <person name="Hyde J.R."/>
            <person name="Severin A.J."/>
        </authorList>
    </citation>
    <scope>NUCLEOTIDE SEQUENCE [LARGE SCALE GENOMIC DNA]</scope>
    <source>
        <strain evidence="2 3">SP-2023</strain>
    </source>
</reference>
<sequence>MQQAWACRFAGYHLVPVPPRAAKLKHEAWDQVDYLCTFLHRRYRLPVLKLLQRNATAEQKHLNREQRLEQLSAKRKYSLALPARRLVRREFLRSGPLHLLLLDDIYTTGSTMDMCRRALLPLEQEGWIADIRSMSLCLVL</sequence>
<accession>A0ABY8MM89</accession>
<dbReference type="Proteomes" id="UP001228690">
    <property type="component" value="Chromosome"/>
</dbReference>
<keyword evidence="3" id="KW-1185">Reference proteome</keyword>
<dbReference type="InterPro" id="IPR029057">
    <property type="entry name" value="PRTase-like"/>
</dbReference>
<evidence type="ECO:0000313" key="2">
    <source>
        <dbReference type="EMBL" id="WGK70298.1"/>
    </source>
</evidence>